<dbReference type="Pfam" id="PF00535">
    <property type="entry name" value="Glycos_transf_2"/>
    <property type="match status" value="1"/>
</dbReference>
<dbReference type="Proteomes" id="UP000481033">
    <property type="component" value="Unassembled WGS sequence"/>
</dbReference>
<evidence type="ECO:0000313" key="2">
    <source>
        <dbReference type="EMBL" id="NEZ56423.1"/>
    </source>
</evidence>
<keyword evidence="2" id="KW-0808">Transferase</keyword>
<name>A0A6M0RKW5_9CYAN</name>
<dbReference type="RefSeq" id="WP_163667858.1">
    <property type="nucleotide sequence ID" value="NZ_QXHD01000004.1"/>
</dbReference>
<organism evidence="2 3">
    <name type="scientific">Adonisia turfae CCMR0081</name>
    <dbReference type="NCBI Taxonomy" id="2292702"/>
    <lineage>
        <taxon>Bacteria</taxon>
        <taxon>Bacillati</taxon>
        <taxon>Cyanobacteriota</taxon>
        <taxon>Adonisia</taxon>
        <taxon>Adonisia turfae</taxon>
    </lineage>
</organism>
<dbReference type="NCBIfam" id="NF038302">
    <property type="entry name" value="EPS_HpsE"/>
    <property type="match status" value="1"/>
</dbReference>
<sequence length="338" mass="39218">MSHSVVLSSPLTETVQRPCDFTIAICTYNGAQRIPAVLDRLQQQLNTQILRWEVFVIDNNSSDSTAAVVQEYQQKWSSDIPLRYLFEGRQGAAYARQLAMETAKSELVGFLDDDNLPADNWVATAYKFGQQHPHVGAYGSQIYGQFEGTLPDDFHRIQSFFALTQRGDEAHVYQPRQRVLPPSAGLVVRRQAWLKNVPRQLILTGRHDEQMLTGEDLEAIAHIRRGNWEIWHNPDMKVWHQIPARRLQRSYLLPFFRGIGLSRHVTRMLNMPSWQRPFMFWVFIASDLLKALHHVVTYRTLLQTKVVPACELEFYLCSLVSPLYIWRLLLLRFLKNKS</sequence>
<dbReference type="PANTHER" id="PTHR43685">
    <property type="entry name" value="GLYCOSYLTRANSFERASE"/>
    <property type="match status" value="1"/>
</dbReference>
<dbReference type="AlphaFoldDB" id="A0A6M0RKW5"/>
<dbReference type="SUPFAM" id="SSF53448">
    <property type="entry name" value="Nucleotide-diphospho-sugar transferases"/>
    <property type="match status" value="1"/>
</dbReference>
<dbReference type="Gene3D" id="3.90.550.10">
    <property type="entry name" value="Spore Coat Polysaccharide Biosynthesis Protein SpsA, Chain A"/>
    <property type="match status" value="1"/>
</dbReference>
<gene>
    <name evidence="2" type="ORF">DXZ20_12210</name>
</gene>
<dbReference type="CDD" id="cd00761">
    <property type="entry name" value="Glyco_tranf_GTA_type"/>
    <property type="match status" value="1"/>
</dbReference>
<evidence type="ECO:0000313" key="3">
    <source>
        <dbReference type="Proteomes" id="UP000481033"/>
    </source>
</evidence>
<reference evidence="2 3" key="1">
    <citation type="journal article" date="2020" name="Microb. Ecol.">
        <title>Ecogenomics of the Marine Benthic Filamentous Cyanobacterium Adonisia.</title>
        <authorList>
            <person name="Walter J.M."/>
            <person name="Coutinho F.H."/>
            <person name="Leomil L."/>
            <person name="Hargreaves P.I."/>
            <person name="Campeao M.E."/>
            <person name="Vieira V.V."/>
            <person name="Silva B.S."/>
            <person name="Fistarol G.O."/>
            <person name="Salomon P.S."/>
            <person name="Sawabe T."/>
            <person name="Mino S."/>
            <person name="Hosokawa M."/>
            <person name="Miyashita H."/>
            <person name="Maruyama F."/>
            <person name="van Verk M.C."/>
            <person name="Dutilh B.E."/>
            <person name="Thompson C.C."/>
            <person name="Thompson F.L."/>
        </authorList>
    </citation>
    <scope>NUCLEOTIDE SEQUENCE [LARGE SCALE GENOMIC DNA]</scope>
    <source>
        <strain evidence="2 3">CCMR0081</strain>
    </source>
</reference>
<dbReference type="InterPro" id="IPR029044">
    <property type="entry name" value="Nucleotide-diphossugar_trans"/>
</dbReference>
<protein>
    <submittedName>
        <fullName evidence="2">Glycosyltransferase</fullName>
    </submittedName>
</protein>
<dbReference type="PANTHER" id="PTHR43685:SF2">
    <property type="entry name" value="GLYCOSYLTRANSFERASE 2-LIKE DOMAIN-CONTAINING PROTEIN"/>
    <property type="match status" value="1"/>
</dbReference>
<dbReference type="InterPro" id="IPR001173">
    <property type="entry name" value="Glyco_trans_2-like"/>
</dbReference>
<dbReference type="InterPro" id="IPR050834">
    <property type="entry name" value="Glycosyltransf_2"/>
</dbReference>
<dbReference type="GO" id="GO:0016740">
    <property type="term" value="F:transferase activity"/>
    <property type="evidence" value="ECO:0007669"/>
    <property type="project" value="UniProtKB-KW"/>
</dbReference>
<proteinExistence type="predicted"/>
<feature type="domain" description="Glycosyltransferase 2-like" evidence="1">
    <location>
        <begin position="22"/>
        <end position="151"/>
    </location>
</feature>
<accession>A0A6M0RKW5</accession>
<comment type="caution">
    <text evidence="2">The sequence shown here is derived from an EMBL/GenBank/DDBJ whole genome shotgun (WGS) entry which is preliminary data.</text>
</comment>
<keyword evidence="3" id="KW-1185">Reference proteome</keyword>
<dbReference type="EMBL" id="QXHD01000004">
    <property type="protein sequence ID" value="NEZ56423.1"/>
    <property type="molecule type" value="Genomic_DNA"/>
</dbReference>
<evidence type="ECO:0000259" key="1">
    <source>
        <dbReference type="Pfam" id="PF00535"/>
    </source>
</evidence>